<reference evidence="2" key="2">
    <citation type="submission" date="2025-08" db="UniProtKB">
        <authorList>
            <consortium name="RefSeq"/>
        </authorList>
    </citation>
    <scope>IDENTIFICATION</scope>
    <source>
        <tissue evidence="2">Leaf</tissue>
    </source>
</reference>
<protein>
    <submittedName>
        <fullName evidence="2">Uncharacterized protein LOC107824177 isoform X1</fullName>
    </submittedName>
</protein>
<gene>
    <name evidence="2" type="primary">LOC107824177</name>
</gene>
<evidence type="ECO:0000313" key="1">
    <source>
        <dbReference type="Proteomes" id="UP000790787"/>
    </source>
</evidence>
<keyword evidence="1" id="KW-1185">Reference proteome</keyword>
<reference evidence="1" key="1">
    <citation type="journal article" date="2014" name="Nat. Commun.">
        <title>The tobacco genome sequence and its comparison with those of tomato and potato.</title>
        <authorList>
            <person name="Sierro N."/>
            <person name="Battey J.N."/>
            <person name="Ouadi S."/>
            <person name="Bakaher N."/>
            <person name="Bovet L."/>
            <person name="Willig A."/>
            <person name="Goepfert S."/>
            <person name="Peitsch M.C."/>
            <person name="Ivanov N.V."/>
        </authorList>
    </citation>
    <scope>NUCLEOTIDE SEQUENCE [LARGE SCALE GENOMIC DNA]</scope>
</reference>
<proteinExistence type="predicted"/>
<sequence>MYPGQRNKRPYAEHTNSDKNVRRRDMYKQISPDKKEAMLLQRRTKKLERQKWNNSIKSTVDPDERVMYQYHPMIRKHSALIIREASSAEVGSNYDVNTSSSSFDKRKNVTHAFSVFERESTSRTSKGQHNVFATATSKEPILQASRLLVRTSFSSSAIGELRLCSWSIPYSHLYLVISLLLRELARKSHVLSSASVYQ</sequence>
<dbReference type="Proteomes" id="UP000790787">
    <property type="component" value="Chromosome 6"/>
</dbReference>
<evidence type="ECO:0000313" key="2">
    <source>
        <dbReference type="RefSeq" id="XP_075110628.1"/>
    </source>
</evidence>
<name>A0AC58UMA2_TOBAC</name>
<organism evidence="1 2">
    <name type="scientific">Nicotiana tabacum</name>
    <name type="common">Common tobacco</name>
    <dbReference type="NCBI Taxonomy" id="4097"/>
    <lineage>
        <taxon>Eukaryota</taxon>
        <taxon>Viridiplantae</taxon>
        <taxon>Streptophyta</taxon>
        <taxon>Embryophyta</taxon>
        <taxon>Tracheophyta</taxon>
        <taxon>Spermatophyta</taxon>
        <taxon>Magnoliopsida</taxon>
        <taxon>eudicotyledons</taxon>
        <taxon>Gunneridae</taxon>
        <taxon>Pentapetalae</taxon>
        <taxon>asterids</taxon>
        <taxon>lamiids</taxon>
        <taxon>Solanales</taxon>
        <taxon>Solanaceae</taxon>
        <taxon>Nicotianoideae</taxon>
        <taxon>Nicotianeae</taxon>
        <taxon>Nicotiana</taxon>
    </lineage>
</organism>
<accession>A0AC58UMA2</accession>
<dbReference type="RefSeq" id="XP_075110628.1">
    <property type="nucleotide sequence ID" value="XM_075254527.1"/>
</dbReference>